<reference evidence="1 2" key="1">
    <citation type="submission" date="2021-04" db="EMBL/GenBank/DDBJ databases">
        <authorList>
            <person name="Rakotoarivonina H."/>
        </authorList>
    </citation>
    <scope>NUCLEOTIDE SEQUENCE [LARGE SCALE GENOMIC DNA]</scope>
    <source>
        <strain evidence="1 2">XE</strain>
    </source>
</reference>
<proteinExistence type="predicted"/>
<sequence length="138" mass="16838">MSNVDARLDRIEGLLGDLIYTVGLLKSQFEDEKEANEKRFEQLKSQMNDRFEQIDRRFEKIDRRFEQIDRRFEQIDVRFGQLEQRIDRMESRMDRRLDDIMLELGKNKQEHEYMASRLFRAEMELDQLKKQMAGVKDE</sequence>
<protein>
    <recommendedName>
        <fullName evidence="3">t-SNARE coiled-coil homology domain-containing protein</fullName>
    </recommendedName>
</protein>
<name>A0ABN7RQA6_THEXY</name>
<evidence type="ECO:0008006" key="3">
    <source>
        <dbReference type="Google" id="ProtNLM"/>
    </source>
</evidence>
<evidence type="ECO:0000313" key="2">
    <source>
        <dbReference type="Proteomes" id="UP000681526"/>
    </source>
</evidence>
<comment type="caution">
    <text evidence="1">The sequence shown here is derived from an EMBL/GenBank/DDBJ whole genome shotgun (WGS) entry which is preliminary data.</text>
</comment>
<organism evidence="1 2">
    <name type="scientific">Thermobacillus xylanilyticus</name>
    <dbReference type="NCBI Taxonomy" id="76633"/>
    <lineage>
        <taxon>Bacteria</taxon>
        <taxon>Bacillati</taxon>
        <taxon>Bacillota</taxon>
        <taxon>Bacilli</taxon>
        <taxon>Bacillales</taxon>
        <taxon>Paenibacillaceae</taxon>
        <taxon>Thermobacillus</taxon>
    </lineage>
</organism>
<dbReference type="EMBL" id="CAJRAY010000019">
    <property type="protein sequence ID" value="CAG5080639.1"/>
    <property type="molecule type" value="Genomic_DNA"/>
</dbReference>
<evidence type="ECO:0000313" key="1">
    <source>
        <dbReference type="EMBL" id="CAG5080639.1"/>
    </source>
</evidence>
<dbReference type="SUPFAM" id="SSF57997">
    <property type="entry name" value="Tropomyosin"/>
    <property type="match status" value="1"/>
</dbReference>
<dbReference type="Proteomes" id="UP000681526">
    <property type="component" value="Unassembled WGS sequence"/>
</dbReference>
<dbReference type="Gene3D" id="6.10.250.2540">
    <property type="match status" value="2"/>
</dbReference>
<keyword evidence="2" id="KW-1185">Reference proteome</keyword>
<accession>A0ABN7RQA6</accession>
<dbReference type="RefSeq" id="WP_213483636.1">
    <property type="nucleotide sequence ID" value="NZ_CAJRAY010000019.1"/>
</dbReference>
<gene>
    <name evidence="1" type="primary">txxe778</name>
    <name evidence="1" type="ORF">TXXE_04350</name>
</gene>